<evidence type="ECO:0000256" key="3">
    <source>
        <dbReference type="ARBA" id="ARBA00022833"/>
    </source>
</evidence>
<dbReference type="Gene3D" id="3.90.580.10">
    <property type="entry name" value="Zinc finger, CHC2-type domain"/>
    <property type="match status" value="1"/>
</dbReference>
<dbReference type="GO" id="GO:0003899">
    <property type="term" value="F:DNA-directed RNA polymerase activity"/>
    <property type="evidence" value="ECO:0007669"/>
    <property type="project" value="InterPro"/>
</dbReference>
<evidence type="ECO:0000256" key="1">
    <source>
        <dbReference type="ARBA" id="ARBA00022723"/>
    </source>
</evidence>
<dbReference type="InterPro" id="IPR050219">
    <property type="entry name" value="DnaG_primase"/>
</dbReference>
<evidence type="ECO:0000313" key="6">
    <source>
        <dbReference type="Proteomes" id="UP000003081"/>
    </source>
</evidence>
<comment type="caution">
    <text evidence="5">The sequence shown here is derived from an EMBL/GenBank/DDBJ whole genome shotgun (WGS) entry which is preliminary data.</text>
</comment>
<evidence type="ECO:0000313" key="5">
    <source>
        <dbReference type="EMBL" id="EEP53882.1"/>
    </source>
</evidence>
<sequence length="856" mass="98860">MKDLNEIDLKVLIEQEIGEKFNRDGYIKCPFHSEKTPSMSVKFFPNANKQRYKCWGCECKGDAIDFIMNYKNMKYNEAREYLGLEFQKSVVEDYEEIIRKFVRNQVANGNKNGYKPLGIYTFVNENNKPIYSKVKFLKPDKKKETPYYHIEDGRVINNRSHEEVPYNYCNLLQGITNGKIVIIVEGEKDVNTLSYILNRNEYVVTSLKGFKAYDKIKTEFMKVYVIGDTGEAGFKYVDNIKYNFLSTCKSFKVINLQGIQALGDNKDVTDWLESGHTRADLLNCFNRSLDLKDKEELQQDKKGIYYFKFKKADDIAIRSYITNFNILEASKVSKVDEDIQGIRIKIKSCIDGRIVEKIGDSKIFNDVKTFRNILGMDYSFTGTNVNDLVRLKDWINKYFALDDKKIYTGTKFLPVEGSDKFELITAAGALKSDSNDQNKVSENTKINIIDVKPIEKEGLKEVMQYIFKFLEFRKAVSIIGSLISFLQVAQSIASKNTLHHLLIVGESESGKSTILKKIIAPLLNMDIKEIETFASSPFSLQGKMNIGNYPLLIDEFKPSMFDSYKVKSLSNIFRVSYERQPISRGSKNFEVKEFYLERPLIMCGEESYSNGEKANMTRSCIVYIGKKDRTLESSKAVYWFTNHEELLNKLGKSLILEILNLPVTEYKTLREELKNKFKLKDRPLNTAINISCGIELLNKVLIKNDIEPIKDYYESVQQNMFEEVLDGREDARSTVEQMLCLYNDMLQDNKSYCNIDAIKYGGFQTGDKGKIYIRTQLIIDSIFKYIKDYDSVDIKPIKSKDFKKQAKKSGYIIKCSSKQKRVGAYQNYPGNNAWFDEYDRDMLVKLNLDSIVECDG</sequence>
<dbReference type="RefSeq" id="WP_003409155.1">
    <property type="nucleotide sequence ID" value="NZ_ACOM01000005.1"/>
</dbReference>
<dbReference type="eggNOG" id="COG4983">
    <property type="taxonomic scope" value="Bacteria"/>
</dbReference>
<dbReference type="PANTHER" id="PTHR30313">
    <property type="entry name" value="DNA PRIMASE"/>
    <property type="match status" value="1"/>
</dbReference>
<dbReference type="EMBL" id="ACOM01000005">
    <property type="protein sequence ID" value="EEP53882.1"/>
    <property type="molecule type" value="Genomic_DNA"/>
</dbReference>
<dbReference type="GO" id="GO:0003677">
    <property type="term" value="F:DNA binding"/>
    <property type="evidence" value="ECO:0007669"/>
    <property type="project" value="InterPro"/>
</dbReference>
<protein>
    <submittedName>
        <fullName evidence="5">DNA primase related protein</fullName>
    </submittedName>
</protein>
<keyword evidence="6" id="KW-1185">Reference proteome</keyword>
<gene>
    <name evidence="5" type="ORF">CLP_1276</name>
</gene>
<dbReference type="eggNOG" id="COG0358">
    <property type="taxonomic scope" value="Bacteria"/>
</dbReference>
<keyword evidence="3" id="KW-0862">Zinc</keyword>
<dbReference type="GO" id="GO:0008270">
    <property type="term" value="F:zinc ion binding"/>
    <property type="evidence" value="ECO:0007669"/>
    <property type="project" value="UniProtKB-KW"/>
</dbReference>
<evidence type="ECO:0000259" key="4">
    <source>
        <dbReference type="SMART" id="SM00400"/>
    </source>
</evidence>
<dbReference type="SMART" id="SM00400">
    <property type="entry name" value="ZnF_CHCC"/>
    <property type="match status" value="1"/>
</dbReference>
<dbReference type="GO" id="GO:0006269">
    <property type="term" value="P:DNA replication, synthesis of primer"/>
    <property type="evidence" value="ECO:0007669"/>
    <property type="project" value="TreeGrafter"/>
</dbReference>
<reference evidence="5 6" key="1">
    <citation type="submission" date="2009-08" db="EMBL/GenBank/DDBJ databases">
        <authorList>
            <person name="Shrivastava S."/>
            <person name="Brinkac L.B."/>
            <person name="Brown J.L."/>
            <person name="Bruce D.B."/>
            <person name="Detter C."/>
            <person name="Green L.D."/>
            <person name="Munk C.A."/>
            <person name="Rogers Y.C."/>
            <person name="Tapia R."/>
            <person name="Sims D.R."/>
            <person name="Smith L.A."/>
            <person name="Smith T.J."/>
            <person name="Sutton G."/>
            <person name="Brettin T."/>
        </authorList>
    </citation>
    <scope>NUCLEOTIDE SEQUENCE [LARGE SCALE GENOMIC DNA]</scope>
    <source>
        <strain evidence="6">E4 str. BoNT E BL5262</strain>
    </source>
</reference>
<dbReference type="InterPro" id="IPR002694">
    <property type="entry name" value="Znf_CHC2"/>
</dbReference>
<evidence type="ECO:0000256" key="2">
    <source>
        <dbReference type="ARBA" id="ARBA00022771"/>
    </source>
</evidence>
<organism evidence="5 6">
    <name type="scientific">Clostridium butyricum E4 str. BoNT E BL5262</name>
    <dbReference type="NCBI Taxonomy" id="632245"/>
    <lineage>
        <taxon>Bacteria</taxon>
        <taxon>Bacillati</taxon>
        <taxon>Bacillota</taxon>
        <taxon>Clostridia</taxon>
        <taxon>Eubacteriales</taxon>
        <taxon>Clostridiaceae</taxon>
        <taxon>Clostridium</taxon>
    </lineage>
</organism>
<dbReference type="HOGENOM" id="CLU_333091_0_0_9"/>
<name>C4IK93_CLOBU</name>
<dbReference type="Pfam" id="PF01807">
    <property type="entry name" value="Zn_ribbon_DnaG"/>
    <property type="match status" value="1"/>
</dbReference>
<feature type="domain" description="Zinc finger CHC2-type" evidence="4">
    <location>
        <begin position="29"/>
        <end position="83"/>
    </location>
</feature>
<dbReference type="Gene3D" id="3.40.1360.10">
    <property type="match status" value="1"/>
</dbReference>
<accession>C4IK93</accession>
<keyword evidence="1" id="KW-0479">Metal-binding</keyword>
<dbReference type="AlphaFoldDB" id="C4IK93"/>
<proteinExistence type="predicted"/>
<keyword evidence="2" id="KW-0863">Zinc-finger</keyword>
<dbReference type="SUPFAM" id="SSF57783">
    <property type="entry name" value="Zinc beta-ribbon"/>
    <property type="match status" value="1"/>
</dbReference>
<dbReference type="GO" id="GO:0005737">
    <property type="term" value="C:cytoplasm"/>
    <property type="evidence" value="ECO:0007669"/>
    <property type="project" value="TreeGrafter"/>
</dbReference>
<dbReference type="PANTHER" id="PTHR30313:SF2">
    <property type="entry name" value="DNA PRIMASE"/>
    <property type="match status" value="1"/>
</dbReference>
<dbReference type="Proteomes" id="UP000003081">
    <property type="component" value="Unassembled WGS sequence"/>
</dbReference>
<dbReference type="InterPro" id="IPR036977">
    <property type="entry name" value="DNA_primase_Znf_CHC2"/>
</dbReference>
<dbReference type="CDD" id="cd00188">
    <property type="entry name" value="TOPRIM"/>
    <property type="match status" value="1"/>
</dbReference>